<dbReference type="PRINTS" id="PR01415">
    <property type="entry name" value="ANKYRIN"/>
</dbReference>
<dbReference type="GO" id="GO:0061630">
    <property type="term" value="F:ubiquitin protein ligase activity"/>
    <property type="evidence" value="ECO:0007669"/>
    <property type="project" value="UniProtKB-EC"/>
</dbReference>
<feature type="repeat" description="ANK" evidence="13">
    <location>
        <begin position="1464"/>
        <end position="1496"/>
    </location>
</feature>
<feature type="repeat" description="ANK" evidence="13">
    <location>
        <begin position="2190"/>
        <end position="2222"/>
    </location>
</feature>
<accession>A0AA35SQE4</accession>
<keyword evidence="10" id="KW-0833">Ubl conjugation pathway</keyword>
<dbReference type="GO" id="GO:0016567">
    <property type="term" value="P:protein ubiquitination"/>
    <property type="evidence" value="ECO:0007669"/>
    <property type="project" value="InterPro"/>
</dbReference>
<evidence type="ECO:0000256" key="14">
    <source>
        <dbReference type="PROSITE-ProRule" id="PRU00228"/>
    </source>
</evidence>
<feature type="domain" description="ZZ-type" evidence="17">
    <location>
        <begin position="910"/>
        <end position="962"/>
    </location>
</feature>
<feature type="repeat" description="ANK" evidence="13">
    <location>
        <begin position="489"/>
        <end position="521"/>
    </location>
</feature>
<evidence type="ECO:0000256" key="1">
    <source>
        <dbReference type="ARBA" id="ARBA00000900"/>
    </source>
</evidence>
<dbReference type="Gene3D" id="2.30.30.40">
    <property type="entry name" value="SH3 Domains"/>
    <property type="match status" value="6"/>
</dbReference>
<dbReference type="InterPro" id="IPR036770">
    <property type="entry name" value="Ankyrin_rpt-contain_sf"/>
</dbReference>
<dbReference type="InterPro" id="IPR037252">
    <property type="entry name" value="Mib_Herc2_sf"/>
</dbReference>
<organism evidence="19 20">
    <name type="scientific">Geodia barretti</name>
    <name type="common">Barrett's horny sponge</name>
    <dbReference type="NCBI Taxonomy" id="519541"/>
    <lineage>
        <taxon>Eukaryota</taxon>
        <taxon>Metazoa</taxon>
        <taxon>Porifera</taxon>
        <taxon>Demospongiae</taxon>
        <taxon>Heteroscleromorpha</taxon>
        <taxon>Tetractinellida</taxon>
        <taxon>Astrophorina</taxon>
        <taxon>Geodiidae</taxon>
        <taxon>Geodia</taxon>
    </lineage>
</organism>
<feature type="repeat" description="ANK" evidence="13">
    <location>
        <begin position="556"/>
        <end position="588"/>
    </location>
</feature>
<dbReference type="Proteomes" id="UP001174909">
    <property type="component" value="Unassembled WGS sequence"/>
</dbReference>
<keyword evidence="7" id="KW-0479">Metal-binding</keyword>
<comment type="caution">
    <text evidence="19">The sequence shown here is derived from an EMBL/GenBank/DDBJ whole genome shotgun (WGS) entry which is preliminary data.</text>
</comment>
<evidence type="ECO:0000259" key="16">
    <source>
        <dbReference type="PROSITE" id="PS50089"/>
    </source>
</evidence>
<protein>
    <recommendedName>
        <fullName evidence="4">RING-type E3 ubiquitin transferase</fullName>
        <ecNumber evidence="4">2.3.2.27</ecNumber>
    </recommendedName>
</protein>
<feature type="repeat" description="ANK" evidence="13">
    <location>
        <begin position="1294"/>
        <end position="1326"/>
    </location>
</feature>
<keyword evidence="20" id="KW-1185">Reference proteome</keyword>
<dbReference type="EMBL" id="CASHTH010002686">
    <property type="protein sequence ID" value="CAI8033694.1"/>
    <property type="molecule type" value="Genomic_DNA"/>
</dbReference>
<dbReference type="Pfam" id="PF06701">
    <property type="entry name" value="MIB_HERC2"/>
    <property type="match status" value="6"/>
</dbReference>
<feature type="repeat" description="ANK" evidence="13">
    <location>
        <begin position="2157"/>
        <end position="2189"/>
    </location>
</feature>
<dbReference type="Pfam" id="PF18346">
    <property type="entry name" value="SH3_15"/>
    <property type="match status" value="2"/>
</dbReference>
<dbReference type="GO" id="GO:0005737">
    <property type="term" value="C:cytoplasm"/>
    <property type="evidence" value="ECO:0007669"/>
    <property type="project" value="UniProtKB-SubCell"/>
</dbReference>
<keyword evidence="9 14" id="KW-0863">Zinc-finger</keyword>
<feature type="domain" description="MIB/HERC2" evidence="18">
    <location>
        <begin position="1697"/>
        <end position="1778"/>
    </location>
</feature>
<evidence type="ECO:0000256" key="5">
    <source>
        <dbReference type="ARBA" id="ARBA00022490"/>
    </source>
</evidence>
<dbReference type="PROSITE" id="PS50089">
    <property type="entry name" value="ZF_RING_2"/>
    <property type="match status" value="2"/>
</dbReference>
<dbReference type="SMART" id="SM00184">
    <property type="entry name" value="RING"/>
    <property type="match status" value="2"/>
</dbReference>
<dbReference type="Gene3D" id="3.30.60.90">
    <property type="match status" value="3"/>
</dbReference>
<dbReference type="FunFam" id="2.30.30.40:FF:000078">
    <property type="entry name" value="Putative e3 ubiquitin-protein ligase mib2"/>
    <property type="match status" value="3"/>
</dbReference>
<feature type="repeat" description="ANK" evidence="13">
    <location>
        <begin position="1261"/>
        <end position="1293"/>
    </location>
</feature>
<dbReference type="PROSITE" id="PS50088">
    <property type="entry name" value="ANK_REPEAT"/>
    <property type="match status" value="11"/>
</dbReference>
<comment type="subcellular location">
    <subcellularLocation>
        <location evidence="2">Cytoplasm</location>
    </subcellularLocation>
</comment>
<dbReference type="SUPFAM" id="SSF159034">
    <property type="entry name" value="Mib/herc2 domain-like"/>
    <property type="match status" value="6"/>
</dbReference>
<name>A0AA35SQE4_GEOBA</name>
<evidence type="ECO:0000256" key="10">
    <source>
        <dbReference type="ARBA" id="ARBA00022786"/>
    </source>
</evidence>
<dbReference type="Pfam" id="PF00023">
    <property type="entry name" value="Ank"/>
    <property type="match status" value="1"/>
</dbReference>
<dbReference type="PANTHER" id="PTHR24202:SF4">
    <property type="entry name" value="E3 UBIQUITIN-PROTEIN LIGASE MIB2-RELATED"/>
    <property type="match status" value="1"/>
</dbReference>
<dbReference type="SUPFAM" id="SSF48403">
    <property type="entry name" value="Ankyrin repeat"/>
    <property type="match status" value="3"/>
</dbReference>
<evidence type="ECO:0000256" key="8">
    <source>
        <dbReference type="ARBA" id="ARBA00022737"/>
    </source>
</evidence>
<dbReference type="EC" id="2.3.2.27" evidence="4"/>
<dbReference type="PROSITE" id="PS51416">
    <property type="entry name" value="MIB_HERC2"/>
    <property type="match status" value="6"/>
</dbReference>
<keyword evidence="5" id="KW-0963">Cytoplasm</keyword>
<dbReference type="InterPro" id="IPR043145">
    <property type="entry name" value="Znf_ZZ_sf"/>
</dbReference>
<evidence type="ECO:0000259" key="17">
    <source>
        <dbReference type="PROSITE" id="PS50135"/>
    </source>
</evidence>
<feature type="region of interest" description="Disordered" evidence="15">
    <location>
        <begin position="1588"/>
        <end position="1653"/>
    </location>
</feature>
<dbReference type="PANTHER" id="PTHR24202">
    <property type="entry name" value="E3 UBIQUITIN-PROTEIN LIGASE MIB2"/>
    <property type="match status" value="1"/>
</dbReference>
<evidence type="ECO:0000313" key="19">
    <source>
        <dbReference type="EMBL" id="CAI8033694.1"/>
    </source>
</evidence>
<feature type="domain" description="ZZ-type" evidence="17">
    <location>
        <begin position="1784"/>
        <end position="1836"/>
    </location>
</feature>
<evidence type="ECO:0000256" key="4">
    <source>
        <dbReference type="ARBA" id="ARBA00012483"/>
    </source>
</evidence>
<feature type="domain" description="MIB/HERC2" evidence="18">
    <location>
        <begin position="1"/>
        <end position="76"/>
    </location>
</feature>
<feature type="domain" description="MIB/HERC2" evidence="18">
    <location>
        <begin position="148"/>
        <end position="227"/>
    </location>
</feature>
<feature type="repeat" description="ANK" evidence="13">
    <location>
        <begin position="1327"/>
        <end position="1360"/>
    </location>
</feature>
<dbReference type="GO" id="GO:0008270">
    <property type="term" value="F:zinc ion binding"/>
    <property type="evidence" value="ECO:0007669"/>
    <property type="project" value="UniProtKB-KW"/>
</dbReference>
<feature type="repeat" description="ANK" evidence="13">
    <location>
        <begin position="456"/>
        <end position="488"/>
    </location>
</feature>
<feature type="domain" description="RING-type" evidence="16">
    <location>
        <begin position="1662"/>
        <end position="1698"/>
    </location>
</feature>
<dbReference type="PROSITE" id="PS50135">
    <property type="entry name" value="ZF_ZZ_2"/>
    <property type="match status" value="3"/>
</dbReference>
<feature type="domain" description="MIB/HERC2" evidence="18">
    <location>
        <begin position="823"/>
        <end position="904"/>
    </location>
</feature>
<keyword evidence="6" id="KW-0808">Transferase</keyword>
<dbReference type="InterPro" id="IPR040847">
    <property type="entry name" value="SH3_15"/>
</dbReference>
<proteinExistence type="predicted"/>
<dbReference type="InterPro" id="IPR010606">
    <property type="entry name" value="Mib_Herc2"/>
</dbReference>
<evidence type="ECO:0000256" key="2">
    <source>
        <dbReference type="ARBA" id="ARBA00004496"/>
    </source>
</evidence>
<evidence type="ECO:0000256" key="13">
    <source>
        <dbReference type="PROSITE-ProRule" id="PRU00023"/>
    </source>
</evidence>
<keyword evidence="8" id="KW-0677">Repeat</keyword>
<evidence type="ECO:0000256" key="3">
    <source>
        <dbReference type="ARBA" id="ARBA00004906"/>
    </source>
</evidence>
<evidence type="ECO:0000256" key="15">
    <source>
        <dbReference type="SAM" id="MobiDB-lite"/>
    </source>
</evidence>
<keyword evidence="12" id="KW-0914">Notch signaling pathway</keyword>
<dbReference type="SMART" id="SM00248">
    <property type="entry name" value="ANK"/>
    <property type="match status" value="16"/>
</dbReference>
<comment type="catalytic activity">
    <reaction evidence="1">
        <text>S-ubiquitinyl-[E2 ubiquitin-conjugating enzyme]-L-cysteine + [acceptor protein]-L-lysine = [E2 ubiquitin-conjugating enzyme]-L-cysteine + N(6)-ubiquitinyl-[acceptor protein]-L-lysine.</text>
        <dbReference type="EC" id="2.3.2.27"/>
    </reaction>
</comment>
<feature type="repeat" description="ANK" evidence="13">
    <location>
        <begin position="1361"/>
        <end position="1393"/>
    </location>
</feature>
<dbReference type="InterPro" id="IPR001841">
    <property type="entry name" value="Znf_RING"/>
</dbReference>
<evidence type="ECO:0000256" key="11">
    <source>
        <dbReference type="ARBA" id="ARBA00022833"/>
    </source>
</evidence>
<feature type="domain" description="RING-type" evidence="16">
    <location>
        <begin position="794"/>
        <end position="830"/>
    </location>
</feature>
<keyword evidence="13" id="KW-0040">ANK repeat</keyword>
<evidence type="ECO:0000256" key="9">
    <source>
        <dbReference type="ARBA" id="ARBA00022771"/>
    </source>
</evidence>
<feature type="repeat" description="ANK" evidence="13">
    <location>
        <begin position="657"/>
        <end position="689"/>
    </location>
</feature>
<keyword evidence="11" id="KW-0862">Zinc</keyword>
<dbReference type="Gene3D" id="1.25.40.20">
    <property type="entry name" value="Ankyrin repeat-containing domain"/>
    <property type="match status" value="7"/>
</dbReference>
<feature type="domain" description="MIB/HERC2" evidence="18">
    <location>
        <begin position="1849"/>
        <end position="1928"/>
    </location>
</feature>
<feature type="domain" description="MIB/HERC2" evidence="18">
    <location>
        <begin position="975"/>
        <end position="1054"/>
    </location>
</feature>
<feature type="compositionally biased region" description="Polar residues" evidence="15">
    <location>
        <begin position="1602"/>
        <end position="1613"/>
    </location>
</feature>
<evidence type="ECO:0000256" key="7">
    <source>
        <dbReference type="ARBA" id="ARBA00022723"/>
    </source>
</evidence>
<sequence>MEVRPGLRVVRGPDWERGNEDGGEGYVGTVVAGGRADGTEDGRHDVATVQWDVGGERHVYRCGAGGKYDLRVIDSAQAGVVHRHLECSGCGGESIAGCVWRCVHCLRYCLCTPCYMKDRHSVWHHFMRIDSPENPRQRTRVRCRYQSGRRVGARGLFVGARVVRGRDWRWSDQDGGAGREGTVVEVCGWQSESSRSVAVVEWRESGLKRKYRLGHKGKVDLQCTVAAEGGHCYLDHLPLLGSEYKAPTTPFICAGDRARLEMDIDLLKSCQETINKWDERLVDLLGMVGFVNFVDTDMAVANIVFTFALSGFTVVLSALQKVEGPEISIDDVVRVIDDMAEVHRLQKETLEWHDDMVLSLGQLGRVTVFDQCGHPCIVVNGYQWVMHSSCVVPAPGEQPENEQIQKEQSLGVELLWVTTLEEPMPEALVAVTENGCATVLADMLKKWPDQANTRNGGDTLLHIAAGQGHLNCLRVLLEYNADITATDVKGNIPLHCASGCNNYQAAKLLLDKGSDTNKRNDQGWTPVHIAAALGYSRLLGLFLEHPKCDMNAQNFEGYSPLHIAVQKRWTATTRQLLDAGADLSVANYEGCTVFIGAVTEGFDYGVEIFLEAHPGLVNSQRMDSGYRALHAAAAVADNFGVLCLLASMENCVVDASPSPSPLYVAMIEGRTSCVEALVGYGADITLTDGRGRTILHNVLNMRKMEPLSEWTVHLNEFHEYVAGADNRIQDVPVFITVACFLAMSDSRSKVAKTSVEKTTPTTWSEATPPEVSVSGGDSNKREESEVESVTGPSCFLCEGPCDISFQPCGHTAMCAECVQSVSVKRCPICKVRPGLRVVRGPDWERGNEDGGEGYVGTVVAGGRADGTEDGRHDVATVQWDVGGERHVYRCGAGGKYDLRVIDSAQAGVVHRHLECSGCGSESIAGCVWRCVHCLRYYLCTPCYMKDRHSVWHHFMRIDSPENPRQRTRVRCRYQSGRVGARGLFVGARVVRGRDWRWSDQDGGAGREGTVVEVCGWQSESSRSVAVVEWRESGLKRKYRLGHKGKVDLQCTVAAEGGHCYLDHLPLLGSEYKSPTTPFICSGDRARLEMDIDLLKTSLVGVGMWNEDILNYIGNVGVVNRVDNDMKFACVFYALSADGYAVPTDALIKIEGADVAIDDVVRVIDDMAEVYSLQKETKPGWNDDMALCVGQLGRVTMLDESGYVILRVNVDVEKPPTMELLWATMLKEPMPDILVSIALGGRATMLEDMLKKWPEQVNLKHNNSTLLHAAAGEGRVNCVRVLLEHKADITATDEYGRTPLHKAARFNHYHVAKLLLENGSDVNKKDGKGLTTLHMAAALGYSRILSLFLQQPNCDINVQNLKGDTPLHVACRGCWPAVMQLLIQAGADALIPNQLGHTALVPALLEEFFCGVKMLLEMNPESINFQRMEDGCVPLHIAAVSDRCDILCFLASVESCQIDMPTMGTNETPLHIAAREGQIRCVESLVGYGADVKANDVVGNTSLHLVLAKRNMKPLSECTLQLNEFHEYVSGADNSIQDVPVYITVACFLVSEGASLETESLEGLTPLDCCPQEYVSLLKLYARPERRGHYRGSLPRHPPITSHFHTQKPNTTAKSLEKSVTCAEDKTTPTTGSEATPPEVSVSGGDSNKREESEVESVTGPSCFLCEGPCDISFQPCGHTAMCAECVQSVSVKRCPICKVESAMEVRPGLRVVRGPDWERGNEDGGEGYVGTVVAGGRADGTEDGRHDIATVQWDVGGERHVYRCGAGGKYDLRVIDSAQAGVVHRHLECSGCGGESIAGCVWRCVHCLRYYLCTPCYMKDRHSVWHHFMRIDSPENPRQRTRVRCRYLSGRVGARGLFVGARVVRGRDWRWSDQDGGAGREGTVVEVCGWQRESSGSVAVVEWRESGLKRKYRLGHKGKVDLQCTVAAEGGHCYLDHLPLLGSEYNAPTTPFICAGDRARLEMDIDLLKSCQETINKWDERLVDLLGMVGFVNFVDTDMAVANIVFSFELSGFTVVLSALQKVEGPEISIDDVVRVTDDMAEVHRLQKETLEWHDDMALSLGQLGRVTVFDQCGHPCIVVNGYQWVMHSSCVVPAPGEQPENEQIEKEQSLGVELLWVTTLEEPMPEALVAVTENGCATVLADMLKKWPDQANTRNGGDTLLHIAAGQGYLNCLRVLLEYNADITAIDVKGDISLHYASRCNHYQAAKLLVDKGSDTNKRNDQGWTPVHIAAALGYSRLLGLFLEHPKCDMNAQNLKVTRLCILLFRSGGQLQHDSYWMQEQIYQWPIIKAVQCSLVL</sequence>
<evidence type="ECO:0000313" key="20">
    <source>
        <dbReference type="Proteomes" id="UP001174909"/>
    </source>
</evidence>
<evidence type="ECO:0000256" key="12">
    <source>
        <dbReference type="ARBA" id="ARBA00022976"/>
    </source>
</evidence>
<dbReference type="SUPFAM" id="SSF57850">
    <property type="entry name" value="RING/U-box"/>
    <property type="match status" value="3"/>
</dbReference>
<dbReference type="InterPro" id="IPR000433">
    <property type="entry name" value="Znf_ZZ"/>
</dbReference>
<evidence type="ECO:0000256" key="6">
    <source>
        <dbReference type="ARBA" id="ARBA00022679"/>
    </source>
</evidence>
<dbReference type="Pfam" id="PF12796">
    <property type="entry name" value="Ank_2"/>
    <property type="match status" value="6"/>
</dbReference>
<comment type="pathway">
    <text evidence="3">Protein modification; protein ubiquitination.</text>
</comment>
<dbReference type="SMART" id="SM00291">
    <property type="entry name" value="ZnF_ZZ"/>
    <property type="match status" value="3"/>
</dbReference>
<feature type="domain" description="ZZ-type" evidence="17">
    <location>
        <begin position="82"/>
        <end position="134"/>
    </location>
</feature>
<evidence type="ECO:0000259" key="18">
    <source>
        <dbReference type="PROSITE" id="PS51416"/>
    </source>
</evidence>
<dbReference type="GO" id="GO:0007219">
    <property type="term" value="P:Notch signaling pathway"/>
    <property type="evidence" value="ECO:0007669"/>
    <property type="project" value="UniProtKB-KW"/>
</dbReference>
<gene>
    <name evidence="19" type="ORF">GBAR_LOCUS19007</name>
</gene>
<feature type="region of interest" description="Disordered" evidence="15">
    <location>
        <begin position="752"/>
        <end position="785"/>
    </location>
</feature>
<reference evidence="19" key="1">
    <citation type="submission" date="2023-03" db="EMBL/GenBank/DDBJ databases">
        <authorList>
            <person name="Steffen K."/>
            <person name="Cardenas P."/>
        </authorList>
    </citation>
    <scope>NUCLEOTIDE SEQUENCE</scope>
</reference>
<feature type="compositionally biased region" description="Polar residues" evidence="15">
    <location>
        <begin position="756"/>
        <end position="765"/>
    </location>
</feature>
<dbReference type="InterPro" id="IPR002110">
    <property type="entry name" value="Ankyrin_rpt"/>
</dbReference>
<dbReference type="PROSITE" id="PS50297">
    <property type="entry name" value="ANK_REP_REGION"/>
    <property type="match status" value="10"/>
</dbReference>